<dbReference type="InterPro" id="IPR050201">
    <property type="entry name" value="Bacterial_glucokinase"/>
</dbReference>
<sequence length="444" mass="47291">MDIRFMAGITPVTLSRHWFTGAMMLQSASEKVWVQHPLHPGTHFSFSLVQSWQRHIAGHEVLVERTRPLLFAGFRPQRLRVLVDGVQVAEQEESGRFNRSKQASVNVAAVSPVPPEPTRSGVPRSLVVADVGGTFARLALAETVPGQAPRLGSYRTYACADHPSLAAILADFTASLGQPMASAVVAIAGLLDGDSLINANLPWTVSLSATRRESGLPDLQLINDFEAVALAIPYLQADTLVPLNGDADPAKTFPALVLGPGTGLGAALRFADGERPVLASEIGHAALGAGNALELHVLGQLLQRWPHVDNERVLSGSGLMNLYPCLCELRGVASQWTSTEALIAAARQGDDALAVETLQVFCAWLGSLAGDAAIAVGARSVYLAGGISTHVQDFLADGRFRERFLNKGVLTDVLRQVPVWRVEHGQLGVLGAAAWHAARTPAHD</sequence>
<dbReference type="GO" id="GO:0005524">
    <property type="term" value="F:ATP binding"/>
    <property type="evidence" value="ECO:0007669"/>
    <property type="project" value="InterPro"/>
</dbReference>
<evidence type="ECO:0008006" key="4">
    <source>
        <dbReference type="Google" id="ProtNLM"/>
    </source>
</evidence>
<dbReference type="PANTHER" id="PTHR47690">
    <property type="entry name" value="GLUCOKINASE"/>
    <property type="match status" value="1"/>
</dbReference>
<name>A0AA39CPL8_9EURO</name>
<dbReference type="GO" id="GO:0004340">
    <property type="term" value="F:glucokinase activity"/>
    <property type="evidence" value="ECO:0007669"/>
    <property type="project" value="InterPro"/>
</dbReference>
<gene>
    <name evidence="3" type="ORF">H2204_014231</name>
</gene>
<dbReference type="GO" id="GO:0005829">
    <property type="term" value="C:cytosol"/>
    <property type="evidence" value="ECO:0007669"/>
    <property type="project" value="TreeGrafter"/>
</dbReference>
<keyword evidence="2" id="KW-0418">Kinase</keyword>
<keyword evidence="1" id="KW-0808">Transferase</keyword>
<evidence type="ECO:0000313" key="3">
    <source>
        <dbReference type="EMBL" id="KAJ9615956.1"/>
    </source>
</evidence>
<evidence type="ECO:0000256" key="1">
    <source>
        <dbReference type="ARBA" id="ARBA00022679"/>
    </source>
</evidence>
<dbReference type="GO" id="GO:0005536">
    <property type="term" value="F:D-glucose binding"/>
    <property type="evidence" value="ECO:0007669"/>
    <property type="project" value="InterPro"/>
</dbReference>
<dbReference type="EMBL" id="JAPDRN010000177">
    <property type="protein sequence ID" value="KAJ9615956.1"/>
    <property type="molecule type" value="Genomic_DNA"/>
</dbReference>
<protein>
    <recommendedName>
        <fullName evidence="4">Glucokinase</fullName>
    </recommendedName>
</protein>
<organism evidence="3">
    <name type="scientific">Knufia peltigerae</name>
    <dbReference type="NCBI Taxonomy" id="1002370"/>
    <lineage>
        <taxon>Eukaryota</taxon>
        <taxon>Fungi</taxon>
        <taxon>Dikarya</taxon>
        <taxon>Ascomycota</taxon>
        <taxon>Pezizomycotina</taxon>
        <taxon>Eurotiomycetes</taxon>
        <taxon>Chaetothyriomycetidae</taxon>
        <taxon>Chaetothyriales</taxon>
        <taxon>Trichomeriaceae</taxon>
        <taxon>Knufia</taxon>
    </lineage>
</organism>
<dbReference type="NCBIfam" id="NF009073">
    <property type="entry name" value="PRK12408.1"/>
    <property type="match status" value="1"/>
</dbReference>
<evidence type="ECO:0000256" key="2">
    <source>
        <dbReference type="ARBA" id="ARBA00022777"/>
    </source>
</evidence>
<dbReference type="Gene3D" id="3.30.420.40">
    <property type="match status" value="1"/>
</dbReference>
<dbReference type="Pfam" id="PF02685">
    <property type="entry name" value="Glucokinase"/>
    <property type="match status" value="1"/>
</dbReference>
<dbReference type="CDD" id="cd24008">
    <property type="entry name" value="ASKHA_NBD_GLK"/>
    <property type="match status" value="1"/>
</dbReference>
<dbReference type="AlphaFoldDB" id="A0AA39CPL8"/>
<dbReference type="GO" id="GO:0006096">
    <property type="term" value="P:glycolytic process"/>
    <property type="evidence" value="ECO:0007669"/>
    <property type="project" value="InterPro"/>
</dbReference>
<proteinExistence type="predicted"/>
<accession>A0AA39CPL8</accession>
<dbReference type="InterPro" id="IPR043129">
    <property type="entry name" value="ATPase_NBD"/>
</dbReference>
<dbReference type="InterPro" id="IPR003836">
    <property type="entry name" value="Glucokinase"/>
</dbReference>
<dbReference type="SUPFAM" id="SSF53067">
    <property type="entry name" value="Actin-like ATPase domain"/>
    <property type="match status" value="1"/>
</dbReference>
<dbReference type="Gene3D" id="3.40.367.20">
    <property type="match status" value="1"/>
</dbReference>
<reference evidence="3" key="1">
    <citation type="submission" date="2022-10" db="EMBL/GenBank/DDBJ databases">
        <title>Culturing micro-colonial fungi from biological soil crusts in the Mojave desert and describing Neophaeococcomyces mojavensis, and introducing the new genera and species Taxawa tesnikishii.</title>
        <authorList>
            <person name="Kurbessoian T."/>
            <person name="Stajich J.E."/>
        </authorList>
    </citation>
    <scope>NUCLEOTIDE SEQUENCE</scope>
    <source>
        <strain evidence="3">TK_35</strain>
    </source>
</reference>
<comment type="caution">
    <text evidence="3">The sequence shown here is derived from an EMBL/GenBank/DDBJ whole genome shotgun (WGS) entry which is preliminary data.</text>
</comment>
<dbReference type="PANTHER" id="PTHR47690:SF1">
    <property type="entry name" value="GLUCOKINASE"/>
    <property type="match status" value="1"/>
</dbReference>